<evidence type="ECO:0000313" key="2">
    <source>
        <dbReference type="Proteomes" id="UP000050421"/>
    </source>
</evidence>
<accession>A0A0P7YBP0</accession>
<dbReference type="PATRIC" id="fig|1305737.6.peg.3143"/>
<reference evidence="1 2" key="1">
    <citation type="submission" date="2015-09" db="EMBL/GenBank/DDBJ databases">
        <title>Identification and resolution of microdiversity through metagenomic sequencing of parallel consortia.</title>
        <authorList>
            <person name="Nelson W.C."/>
            <person name="Romine M.F."/>
            <person name="Lindemann S.R."/>
        </authorList>
    </citation>
    <scope>NUCLEOTIDE SEQUENCE [LARGE SCALE GENOMIC DNA]</scope>
    <source>
        <strain evidence="1">HL-49</strain>
    </source>
</reference>
<proteinExistence type="predicted"/>
<sequence>MAVAYPVSVFHFQVEWGGTRIGFTEVSGLTVELQSIDYREGSSLEYHVSKMPGIPQYSNITLKRGVFRADNEFFQWLNTVRKNNIERRDLTISLLNEEHEPVMVWKVKEAWPCKVEGPSLNSTGNEVAIETIELCHEGLSIETP</sequence>
<dbReference type="Pfam" id="PF06841">
    <property type="entry name" value="Phage_T4_gp19"/>
    <property type="match status" value="1"/>
</dbReference>
<dbReference type="InterPro" id="IPR011747">
    <property type="entry name" value="CHP02241"/>
</dbReference>
<dbReference type="Proteomes" id="UP000050421">
    <property type="component" value="Unassembled WGS sequence"/>
</dbReference>
<dbReference type="AlphaFoldDB" id="A0A0P7YBP0"/>
<organism evidence="1 2">
    <name type="scientific">Algoriphagus marincola HL-49</name>
    <dbReference type="NCBI Taxonomy" id="1305737"/>
    <lineage>
        <taxon>Bacteria</taxon>
        <taxon>Pseudomonadati</taxon>
        <taxon>Bacteroidota</taxon>
        <taxon>Cytophagia</taxon>
        <taxon>Cytophagales</taxon>
        <taxon>Cyclobacteriaceae</taxon>
        <taxon>Algoriphagus</taxon>
    </lineage>
</organism>
<dbReference type="OrthoDB" id="73314at2"/>
<comment type="caution">
    <text evidence="1">The sequence shown here is derived from an EMBL/GenBank/DDBJ whole genome shotgun (WGS) entry which is preliminary data.</text>
</comment>
<dbReference type="PANTHER" id="PTHR38009:SF1">
    <property type="entry name" value="CONSERVED HYPOTHETICAL PHAGE TAIL PROTEIN"/>
    <property type="match status" value="1"/>
</dbReference>
<dbReference type="eggNOG" id="ENOG502Z7JZ">
    <property type="taxonomic scope" value="Bacteria"/>
</dbReference>
<dbReference type="PANTHER" id="PTHR38009">
    <property type="entry name" value="CONSERVED HYPOTHETICAL PHAGE TAIL PROTEIN"/>
    <property type="match status" value="1"/>
</dbReference>
<dbReference type="NCBIfam" id="TIGR02241">
    <property type="entry name" value="conserved hypothetical phage tail region protein"/>
    <property type="match status" value="1"/>
</dbReference>
<evidence type="ECO:0000313" key="1">
    <source>
        <dbReference type="EMBL" id="KPQ16038.1"/>
    </source>
</evidence>
<gene>
    <name evidence="1" type="ORF">HLUCCX10_08440</name>
</gene>
<dbReference type="STRING" id="1305737.GCA_000526355_02675"/>
<protein>
    <submittedName>
        <fullName evidence="1">Bacteriophage tail region protein</fullName>
    </submittedName>
</protein>
<dbReference type="EMBL" id="LJXT01000044">
    <property type="protein sequence ID" value="KPQ16038.1"/>
    <property type="molecule type" value="Genomic_DNA"/>
</dbReference>
<dbReference type="GO" id="GO:0005198">
    <property type="term" value="F:structural molecule activity"/>
    <property type="evidence" value="ECO:0007669"/>
    <property type="project" value="InterPro"/>
</dbReference>
<name>A0A0P7YBP0_9BACT</name>
<dbReference type="InterPro" id="IPR010667">
    <property type="entry name" value="Phage_T4_Gp19"/>
</dbReference>